<name>A0A2P6MU75_9EUKA</name>
<comment type="caution">
    <text evidence="2">The sequence shown here is derived from an EMBL/GenBank/DDBJ whole genome shotgun (WGS) entry which is preliminary data.</text>
</comment>
<dbReference type="Proteomes" id="UP000241769">
    <property type="component" value="Unassembled WGS sequence"/>
</dbReference>
<dbReference type="Gene3D" id="2.60.200.20">
    <property type="match status" value="1"/>
</dbReference>
<sequence>MPLGTILRLKSKEAGGPDILIPLDGTKRSFSLGRNPECSILEPACSRQQVEITWDDDHQKVKATLTGRKPSFYIRNGKQSPIEKHSPTTLEESDIIELISGRLQYTVHFEDRPAGDHMFKKPKSLSRPEIFEATQSDTQMEDEPFIKRSIELARSTSGGGNTGLTQDVDNTSVSEPHDESNHAPMDIVQEAKEKEAKETEERELPPKDADEPLMIVQDKRDKEGEPPKQNNEGGEKRTTEENEESSGNEEDSEEETQKGRAEEKGKDNTREEKNDGSSRVSIVEDGEVIDDLDPLELAGEGSQLARYEMEQEMTDEEYARQLQNQFDAELEVIEKGEQCDSQEREKNSNRVISIDENNSLISDEEFARQLQEEEDKEERERKKKQELHDMQLARELLRAEMEAERQAAVVVLDPSVQGQAVQQPQSQQPQLQQPQLQQPHVQKTPTPQPVQSTTNSTNSANEQLPKEAARAYNELLMFNGIEKVEVYRLIRAGAPLNLRQQYLRRLIETVLEHRDILERAFSRESVDANLLIDQIPEVNVKPAASQAAPPAAPIATPHSVPAAPFSAPVSNGPLVSNTMPVLNTAKLYNIIAREVYPTMDRQTQTLLRTLLINYHKKSNWKITTQVFMEQTRFLLGDQLMNETINRANMEAQKDRTMNTSQPAANPLSTPQARPIVSPIVTRNPVSAQHPIPYYAPTVIRLIHFSWSA</sequence>
<feature type="non-terminal residue" evidence="2">
    <location>
        <position position="708"/>
    </location>
</feature>
<gene>
    <name evidence="2" type="ORF">PROFUN_15886</name>
</gene>
<feature type="compositionally biased region" description="Basic and acidic residues" evidence="1">
    <location>
        <begin position="189"/>
        <end position="210"/>
    </location>
</feature>
<feature type="region of interest" description="Disordered" evidence="1">
    <location>
        <begin position="420"/>
        <end position="463"/>
    </location>
</feature>
<feature type="region of interest" description="Disordered" evidence="1">
    <location>
        <begin position="154"/>
        <end position="297"/>
    </location>
</feature>
<evidence type="ECO:0000313" key="2">
    <source>
        <dbReference type="EMBL" id="PRP75265.1"/>
    </source>
</evidence>
<feature type="compositionally biased region" description="Acidic residues" evidence="1">
    <location>
        <begin position="241"/>
        <end position="254"/>
    </location>
</feature>
<proteinExistence type="predicted"/>
<dbReference type="EMBL" id="MDYQ01000401">
    <property type="protein sequence ID" value="PRP75265.1"/>
    <property type="molecule type" value="Genomic_DNA"/>
</dbReference>
<organism evidence="2 3">
    <name type="scientific">Planoprotostelium fungivorum</name>
    <dbReference type="NCBI Taxonomy" id="1890364"/>
    <lineage>
        <taxon>Eukaryota</taxon>
        <taxon>Amoebozoa</taxon>
        <taxon>Evosea</taxon>
        <taxon>Variosea</taxon>
        <taxon>Cavosteliida</taxon>
        <taxon>Cavosteliaceae</taxon>
        <taxon>Planoprotostelium</taxon>
    </lineage>
</organism>
<feature type="compositionally biased region" description="Polar residues" evidence="1">
    <location>
        <begin position="163"/>
        <end position="174"/>
    </location>
</feature>
<dbReference type="CDD" id="cd22671">
    <property type="entry name" value="FHA_APTX-like"/>
    <property type="match status" value="1"/>
</dbReference>
<feature type="compositionally biased region" description="Acidic residues" evidence="1">
    <location>
        <begin position="284"/>
        <end position="294"/>
    </location>
</feature>
<accession>A0A2P6MU75</accession>
<dbReference type="InterPro" id="IPR008984">
    <property type="entry name" value="SMAD_FHA_dom_sf"/>
</dbReference>
<feature type="compositionally biased region" description="Low complexity" evidence="1">
    <location>
        <begin position="420"/>
        <end position="442"/>
    </location>
</feature>
<feature type="compositionally biased region" description="Basic and acidic residues" evidence="1">
    <location>
        <begin position="217"/>
        <end position="226"/>
    </location>
</feature>
<evidence type="ECO:0000256" key="1">
    <source>
        <dbReference type="SAM" id="MobiDB-lite"/>
    </source>
</evidence>
<feature type="compositionally biased region" description="Polar residues" evidence="1">
    <location>
        <begin position="443"/>
        <end position="462"/>
    </location>
</feature>
<dbReference type="InParanoid" id="A0A2P6MU75"/>
<dbReference type="SUPFAM" id="SSF49879">
    <property type="entry name" value="SMAD/FHA domain"/>
    <property type="match status" value="1"/>
</dbReference>
<feature type="compositionally biased region" description="Polar residues" evidence="1">
    <location>
        <begin position="657"/>
        <end position="671"/>
    </location>
</feature>
<feature type="compositionally biased region" description="Basic and acidic residues" evidence="1">
    <location>
        <begin position="336"/>
        <end position="348"/>
    </location>
</feature>
<evidence type="ECO:0000313" key="3">
    <source>
        <dbReference type="Proteomes" id="UP000241769"/>
    </source>
</evidence>
<feature type="region of interest" description="Disordered" evidence="1">
    <location>
        <begin position="653"/>
        <end position="672"/>
    </location>
</feature>
<dbReference type="AlphaFoldDB" id="A0A2P6MU75"/>
<feature type="region of interest" description="Disordered" evidence="1">
    <location>
        <begin position="336"/>
        <end position="387"/>
    </location>
</feature>
<feature type="compositionally biased region" description="Polar residues" evidence="1">
    <location>
        <begin position="349"/>
        <end position="361"/>
    </location>
</feature>
<keyword evidence="3" id="KW-1185">Reference proteome</keyword>
<reference evidence="2 3" key="1">
    <citation type="journal article" date="2018" name="Genome Biol. Evol.">
        <title>Multiple Roots of Fruiting Body Formation in Amoebozoa.</title>
        <authorList>
            <person name="Hillmann F."/>
            <person name="Forbes G."/>
            <person name="Novohradska S."/>
            <person name="Ferling I."/>
            <person name="Riege K."/>
            <person name="Groth M."/>
            <person name="Westermann M."/>
            <person name="Marz M."/>
            <person name="Spaller T."/>
            <person name="Winckler T."/>
            <person name="Schaap P."/>
            <person name="Glockner G."/>
        </authorList>
    </citation>
    <scope>NUCLEOTIDE SEQUENCE [LARGE SCALE GENOMIC DNA]</scope>
    <source>
        <strain evidence="2 3">Jena</strain>
    </source>
</reference>
<feature type="compositionally biased region" description="Basic and acidic residues" evidence="1">
    <location>
        <begin position="255"/>
        <end position="276"/>
    </location>
</feature>
<protein>
    <submittedName>
        <fullName evidence="2">Erythrocyte binding protein</fullName>
    </submittedName>
</protein>